<dbReference type="SUPFAM" id="SSF52266">
    <property type="entry name" value="SGNH hydrolase"/>
    <property type="match status" value="1"/>
</dbReference>
<dbReference type="InParanoid" id="A0A136JEW4"/>
<gene>
    <name evidence="2" type="ORF">Micbo1qcDRAFT_157714</name>
</gene>
<evidence type="ECO:0000259" key="1">
    <source>
        <dbReference type="Pfam" id="PF13472"/>
    </source>
</evidence>
<dbReference type="InterPro" id="IPR013830">
    <property type="entry name" value="SGNH_hydro"/>
</dbReference>
<dbReference type="Pfam" id="PF13472">
    <property type="entry name" value="Lipase_GDSL_2"/>
    <property type="match status" value="1"/>
</dbReference>
<dbReference type="AlphaFoldDB" id="A0A136JEW4"/>
<evidence type="ECO:0000313" key="3">
    <source>
        <dbReference type="Proteomes" id="UP000070501"/>
    </source>
</evidence>
<dbReference type="InterPro" id="IPR036514">
    <property type="entry name" value="SGNH_hydro_sf"/>
</dbReference>
<evidence type="ECO:0000313" key="2">
    <source>
        <dbReference type="EMBL" id="KXJ95689.1"/>
    </source>
</evidence>
<reference evidence="3" key="1">
    <citation type="submission" date="2016-02" db="EMBL/GenBank/DDBJ databases">
        <title>Draft genome sequence of Microdochium bolleyi, a fungal endophyte of beachgrass.</title>
        <authorList>
            <consortium name="DOE Joint Genome Institute"/>
            <person name="David A.S."/>
            <person name="May G."/>
            <person name="Haridas S."/>
            <person name="Lim J."/>
            <person name="Wang M."/>
            <person name="Labutti K."/>
            <person name="Lipzen A."/>
            <person name="Barry K."/>
            <person name="Grigoriev I.V."/>
        </authorList>
    </citation>
    <scope>NUCLEOTIDE SEQUENCE [LARGE SCALE GENOMIC DNA]</scope>
    <source>
        <strain evidence="3">J235TASD1</strain>
    </source>
</reference>
<protein>
    <submittedName>
        <fullName evidence="2">SGNH hydrolase-type esterase domain-containing protein</fullName>
    </submittedName>
</protein>
<dbReference type="Gene3D" id="3.40.50.1110">
    <property type="entry name" value="SGNH hydrolase"/>
    <property type="match status" value="1"/>
</dbReference>
<dbReference type="Proteomes" id="UP000070501">
    <property type="component" value="Unassembled WGS sequence"/>
</dbReference>
<dbReference type="CDD" id="cd01823">
    <property type="entry name" value="SEST_like"/>
    <property type="match status" value="1"/>
</dbReference>
<proteinExistence type="predicted"/>
<keyword evidence="2" id="KW-0378">Hydrolase</keyword>
<dbReference type="GO" id="GO:0016788">
    <property type="term" value="F:hydrolase activity, acting on ester bonds"/>
    <property type="evidence" value="ECO:0007669"/>
    <property type="project" value="InterPro"/>
</dbReference>
<feature type="domain" description="SGNH hydrolase-type esterase" evidence="1">
    <location>
        <begin position="8"/>
        <end position="273"/>
    </location>
</feature>
<sequence length="290" mass="30397">MPLRIASVGSSFASGPGIPPVANAHAGRSAANYGALLAKHIGADETVFTDLTVAGATLLNITTDPQVVEGDGSAADRGFTFPPQITQLPADADIVLVLGGGNDVGYIGNFFVDAARRLPYVREAMGLPAGSTPEDVPDLPAPEDEQLRNNPTQGLAARYASVLDAVHAACPGAHVLVVEYLAMLGPHTKPETDVPLTAAQIERHQRTARVVEDATRAVITCGGQDRGAWCSIVPVADLSRVDHAIGSPEPWVSSISPELLERMGAFHPNAQGMVAVEKLIYKHLVELGKI</sequence>
<dbReference type="GO" id="GO:0006629">
    <property type="term" value="P:lipid metabolic process"/>
    <property type="evidence" value="ECO:0007669"/>
    <property type="project" value="TreeGrafter"/>
</dbReference>
<dbReference type="PANTHER" id="PTHR37981">
    <property type="entry name" value="LIPASE 2"/>
    <property type="match status" value="1"/>
</dbReference>
<dbReference type="PANTHER" id="PTHR37981:SF1">
    <property type="entry name" value="SGNH HYDROLASE-TYPE ESTERASE DOMAIN-CONTAINING PROTEIN"/>
    <property type="match status" value="1"/>
</dbReference>
<keyword evidence="3" id="KW-1185">Reference proteome</keyword>
<accession>A0A136JEW4</accession>
<dbReference type="OrthoDB" id="21678at2759"/>
<dbReference type="InterPro" id="IPR037460">
    <property type="entry name" value="SEST-like"/>
</dbReference>
<dbReference type="EMBL" id="KQ964246">
    <property type="protein sequence ID" value="KXJ95689.1"/>
    <property type="molecule type" value="Genomic_DNA"/>
</dbReference>
<name>A0A136JEW4_9PEZI</name>
<organism evidence="2 3">
    <name type="scientific">Microdochium bolleyi</name>
    <dbReference type="NCBI Taxonomy" id="196109"/>
    <lineage>
        <taxon>Eukaryota</taxon>
        <taxon>Fungi</taxon>
        <taxon>Dikarya</taxon>
        <taxon>Ascomycota</taxon>
        <taxon>Pezizomycotina</taxon>
        <taxon>Sordariomycetes</taxon>
        <taxon>Xylariomycetidae</taxon>
        <taxon>Xylariales</taxon>
        <taxon>Microdochiaceae</taxon>
        <taxon>Microdochium</taxon>
    </lineage>
</organism>